<dbReference type="InterPro" id="IPR045070">
    <property type="entry name" value="MATE_MepA-like"/>
</dbReference>
<dbReference type="GO" id="GO:0006811">
    <property type="term" value="P:monoatomic ion transport"/>
    <property type="evidence" value="ECO:0007669"/>
    <property type="project" value="UniProtKB-KW"/>
</dbReference>
<proteinExistence type="inferred from homology"/>
<feature type="transmembrane region" description="Helical" evidence="15">
    <location>
        <begin position="21"/>
        <end position="45"/>
    </location>
</feature>
<evidence type="ECO:0000256" key="11">
    <source>
        <dbReference type="ARBA" id="ARBA00023065"/>
    </source>
</evidence>
<dbReference type="STRING" id="1121476.SAMN02745751_02423"/>
<feature type="transmembrane region" description="Helical" evidence="15">
    <location>
        <begin position="51"/>
        <end position="73"/>
    </location>
</feature>
<feature type="transmembrane region" description="Helical" evidence="15">
    <location>
        <begin position="137"/>
        <end position="158"/>
    </location>
</feature>
<protein>
    <recommendedName>
        <fullName evidence="5">Multidrug export protein MepA</fullName>
    </recommendedName>
    <alternativeName>
        <fullName evidence="14">Multidrug-efflux transporter</fullName>
    </alternativeName>
    <alternativeName>
        <fullName evidence="4">Probable multidrug resistance protein NorM</fullName>
    </alternativeName>
</protein>
<feature type="transmembrane region" description="Helical" evidence="15">
    <location>
        <begin position="362"/>
        <end position="382"/>
    </location>
</feature>
<dbReference type="Proteomes" id="UP000184052">
    <property type="component" value="Unassembled WGS sequence"/>
</dbReference>
<comment type="subcellular location">
    <subcellularLocation>
        <location evidence="2">Cell membrane</location>
        <topology evidence="2">Multi-pass membrane protein</topology>
    </subcellularLocation>
</comment>
<sequence length="456" mass="49315">MEDKRIILFRDEKISTAINRLSLPAVVGLIVLAVYNFVDTMFVSWLGTAEAGAATLVMPVMMTVQAFGAAAGHGSASYVSRLLGMDRKKDADKAATVSIYSMVIVSLLITIVAIVYMEPILIFFGGEGEILDLAKSYCLYILLGTIFALLNITMNNLLRAEGSAVISMTGMIIGSALNIILDPIFIFVLDLGIAGAAMATTISRAVTTSILVSRYMAGKSLLHIGARNFRPSLDIYREIFRVGIPTLFRQLFASISFGLLSNAAFTYSGGTLLAAVGILFRIVIMPMYVVFGIGQAFQPVAGYNYGAGNKERVMGAFKYAMMLSSFVTIASVLFMNIFSSQLFGIFRAAEDVAAYGIMGLKYYSIAMVLMSVNNTIATFYQALGKGRESMVLSIARQGFFFVPVILIVPSLLGVHGILATQLISDILTLALSAFMFVPYILSNKIETEMLAMEARG</sequence>
<keyword evidence="6" id="KW-0813">Transport</keyword>
<evidence type="ECO:0000313" key="16">
    <source>
        <dbReference type="EMBL" id="SHJ37564.1"/>
    </source>
</evidence>
<name>A0A1M6IT43_9FIRM</name>
<evidence type="ECO:0000313" key="17">
    <source>
        <dbReference type="Proteomes" id="UP000184052"/>
    </source>
</evidence>
<feature type="transmembrane region" description="Helical" evidence="15">
    <location>
        <begin position="94"/>
        <end position="117"/>
    </location>
</feature>
<dbReference type="CDD" id="cd13143">
    <property type="entry name" value="MATE_MepA_like"/>
    <property type="match status" value="1"/>
</dbReference>
<evidence type="ECO:0000256" key="3">
    <source>
        <dbReference type="ARBA" id="ARBA00008417"/>
    </source>
</evidence>
<dbReference type="InterPro" id="IPR002528">
    <property type="entry name" value="MATE_fam"/>
</dbReference>
<keyword evidence="7" id="KW-0050">Antiport</keyword>
<comment type="similarity">
    <text evidence="3">Belongs to the multi antimicrobial extrusion (MATE) (TC 2.A.66.1) family. MepA subfamily.</text>
</comment>
<keyword evidence="13" id="KW-0046">Antibiotic resistance</keyword>
<evidence type="ECO:0000256" key="9">
    <source>
        <dbReference type="ARBA" id="ARBA00022692"/>
    </source>
</evidence>
<evidence type="ECO:0000256" key="6">
    <source>
        <dbReference type="ARBA" id="ARBA00022448"/>
    </source>
</evidence>
<accession>A0A1M6IT43</accession>
<keyword evidence="8" id="KW-1003">Cell membrane</keyword>
<evidence type="ECO:0000256" key="14">
    <source>
        <dbReference type="ARBA" id="ARBA00031636"/>
    </source>
</evidence>
<feature type="transmembrane region" description="Helical" evidence="15">
    <location>
        <begin position="394"/>
        <end position="412"/>
    </location>
</feature>
<keyword evidence="10 15" id="KW-1133">Transmembrane helix</keyword>
<evidence type="ECO:0000256" key="1">
    <source>
        <dbReference type="ARBA" id="ARBA00003408"/>
    </source>
</evidence>
<dbReference type="EMBL" id="FQZL01000018">
    <property type="protein sequence ID" value="SHJ37564.1"/>
    <property type="molecule type" value="Genomic_DNA"/>
</dbReference>
<dbReference type="InterPro" id="IPR050222">
    <property type="entry name" value="MATE_MdtK"/>
</dbReference>
<dbReference type="PIRSF" id="PIRSF006603">
    <property type="entry name" value="DinF"/>
    <property type="match status" value="1"/>
</dbReference>
<evidence type="ECO:0000256" key="13">
    <source>
        <dbReference type="ARBA" id="ARBA00023251"/>
    </source>
</evidence>
<gene>
    <name evidence="16" type="ORF">SAMN02745751_02423</name>
</gene>
<dbReference type="NCBIfam" id="TIGR00797">
    <property type="entry name" value="matE"/>
    <property type="match status" value="1"/>
</dbReference>
<reference evidence="16 17" key="1">
    <citation type="submission" date="2016-11" db="EMBL/GenBank/DDBJ databases">
        <authorList>
            <person name="Jaros S."/>
            <person name="Januszkiewicz K."/>
            <person name="Wedrychowicz H."/>
        </authorList>
    </citation>
    <scope>NUCLEOTIDE SEQUENCE [LARGE SCALE GENOMIC DNA]</scope>
    <source>
        <strain evidence="16 17">DSM 17477</strain>
    </source>
</reference>
<dbReference type="Pfam" id="PF01554">
    <property type="entry name" value="MatE"/>
    <property type="match status" value="2"/>
</dbReference>
<dbReference type="GO" id="GO:0042910">
    <property type="term" value="F:xenobiotic transmembrane transporter activity"/>
    <property type="evidence" value="ECO:0007669"/>
    <property type="project" value="InterPro"/>
</dbReference>
<keyword evidence="12 15" id="KW-0472">Membrane</keyword>
<keyword evidence="9 15" id="KW-0812">Transmembrane</keyword>
<dbReference type="InterPro" id="IPR048279">
    <property type="entry name" value="MdtK-like"/>
</dbReference>
<dbReference type="OrthoDB" id="9811110at2"/>
<dbReference type="PANTHER" id="PTHR43298:SF2">
    <property type="entry name" value="FMN_FAD EXPORTER YEEO-RELATED"/>
    <property type="match status" value="1"/>
</dbReference>
<dbReference type="RefSeq" id="WP_073049842.1">
    <property type="nucleotide sequence ID" value="NZ_FQZL01000018.1"/>
</dbReference>
<evidence type="ECO:0000256" key="4">
    <source>
        <dbReference type="ARBA" id="ARBA00020268"/>
    </source>
</evidence>
<dbReference type="GO" id="GO:0015297">
    <property type="term" value="F:antiporter activity"/>
    <property type="evidence" value="ECO:0007669"/>
    <property type="project" value="UniProtKB-KW"/>
</dbReference>
<dbReference type="PANTHER" id="PTHR43298">
    <property type="entry name" value="MULTIDRUG RESISTANCE PROTEIN NORM-RELATED"/>
    <property type="match status" value="1"/>
</dbReference>
<dbReference type="AlphaFoldDB" id="A0A1M6IT43"/>
<organism evidence="16 17">
    <name type="scientific">Dethiosulfatibacter aminovorans DSM 17477</name>
    <dbReference type="NCBI Taxonomy" id="1121476"/>
    <lineage>
        <taxon>Bacteria</taxon>
        <taxon>Bacillati</taxon>
        <taxon>Bacillota</taxon>
        <taxon>Tissierellia</taxon>
        <taxon>Dethiosulfatibacter</taxon>
    </lineage>
</organism>
<evidence type="ECO:0000256" key="12">
    <source>
        <dbReference type="ARBA" id="ARBA00023136"/>
    </source>
</evidence>
<feature type="transmembrane region" description="Helical" evidence="15">
    <location>
        <begin position="193"/>
        <end position="217"/>
    </location>
</feature>
<feature type="transmembrane region" description="Helical" evidence="15">
    <location>
        <begin position="238"/>
        <end position="260"/>
    </location>
</feature>
<comment type="function">
    <text evidence="1">Multidrug efflux pump.</text>
</comment>
<keyword evidence="17" id="KW-1185">Reference proteome</keyword>
<feature type="transmembrane region" description="Helical" evidence="15">
    <location>
        <begin position="418"/>
        <end position="441"/>
    </location>
</feature>
<evidence type="ECO:0000256" key="10">
    <source>
        <dbReference type="ARBA" id="ARBA00022989"/>
    </source>
</evidence>
<evidence type="ECO:0000256" key="8">
    <source>
        <dbReference type="ARBA" id="ARBA00022475"/>
    </source>
</evidence>
<feature type="transmembrane region" description="Helical" evidence="15">
    <location>
        <begin position="272"/>
        <end position="291"/>
    </location>
</feature>
<feature type="transmembrane region" description="Helical" evidence="15">
    <location>
        <begin position="165"/>
        <end position="187"/>
    </location>
</feature>
<evidence type="ECO:0000256" key="2">
    <source>
        <dbReference type="ARBA" id="ARBA00004651"/>
    </source>
</evidence>
<dbReference type="GO" id="GO:0046677">
    <property type="term" value="P:response to antibiotic"/>
    <property type="evidence" value="ECO:0007669"/>
    <property type="project" value="UniProtKB-KW"/>
</dbReference>
<dbReference type="GO" id="GO:0005886">
    <property type="term" value="C:plasma membrane"/>
    <property type="evidence" value="ECO:0007669"/>
    <property type="project" value="UniProtKB-SubCell"/>
</dbReference>
<keyword evidence="11" id="KW-0406">Ion transport</keyword>
<feature type="transmembrane region" description="Helical" evidence="15">
    <location>
        <begin position="319"/>
        <end position="342"/>
    </location>
</feature>
<evidence type="ECO:0000256" key="15">
    <source>
        <dbReference type="SAM" id="Phobius"/>
    </source>
</evidence>
<evidence type="ECO:0000256" key="7">
    <source>
        <dbReference type="ARBA" id="ARBA00022449"/>
    </source>
</evidence>
<evidence type="ECO:0000256" key="5">
    <source>
        <dbReference type="ARBA" id="ARBA00022106"/>
    </source>
</evidence>